<dbReference type="PROSITE" id="PS50112">
    <property type="entry name" value="PAS"/>
    <property type="match status" value="2"/>
</dbReference>
<feature type="domain" description="PAC" evidence="8">
    <location>
        <begin position="335"/>
        <end position="388"/>
    </location>
</feature>
<dbReference type="EMBL" id="JACRUJ010000004">
    <property type="protein sequence ID" value="MBC5842154.1"/>
    <property type="molecule type" value="Genomic_DNA"/>
</dbReference>
<dbReference type="InterPro" id="IPR005467">
    <property type="entry name" value="His_kinase_dom"/>
</dbReference>
<evidence type="ECO:0000259" key="8">
    <source>
        <dbReference type="PROSITE" id="PS50113"/>
    </source>
</evidence>
<dbReference type="InterPro" id="IPR003594">
    <property type="entry name" value="HATPase_dom"/>
</dbReference>
<keyword evidence="4" id="KW-0808">Transferase</keyword>
<reference evidence="9 10" key="1">
    <citation type="submission" date="2020-08" db="EMBL/GenBank/DDBJ databases">
        <title>Description of novel Flavobacterium F-380 isolate.</title>
        <authorList>
            <person name="Saticioglu I.B."/>
            <person name="Duman M."/>
            <person name="Altun S."/>
        </authorList>
    </citation>
    <scope>NUCLEOTIDE SEQUENCE [LARGE SCALE GENOMIC DNA]</scope>
    <source>
        <strain evidence="9 10">F-380</strain>
    </source>
</reference>
<dbReference type="SUPFAM" id="SSF55874">
    <property type="entry name" value="ATPase domain of HSP90 chaperone/DNA topoisomerase II/histidine kinase"/>
    <property type="match status" value="1"/>
</dbReference>
<evidence type="ECO:0000259" key="6">
    <source>
        <dbReference type="PROSITE" id="PS50109"/>
    </source>
</evidence>
<feature type="domain" description="PAC" evidence="8">
    <location>
        <begin position="454"/>
        <end position="506"/>
    </location>
</feature>
<dbReference type="InterPro" id="IPR036890">
    <property type="entry name" value="HATPase_C_sf"/>
</dbReference>
<organism evidence="9 10">
    <name type="scientific">Flavobacterium kayseriense</name>
    <dbReference type="NCBI Taxonomy" id="2764714"/>
    <lineage>
        <taxon>Bacteria</taxon>
        <taxon>Pseudomonadati</taxon>
        <taxon>Bacteroidota</taxon>
        <taxon>Flavobacteriia</taxon>
        <taxon>Flavobacteriales</taxon>
        <taxon>Flavobacteriaceae</taxon>
        <taxon>Flavobacterium</taxon>
    </lineage>
</organism>
<protein>
    <recommendedName>
        <fullName evidence="2">histidine kinase</fullName>
        <ecNumber evidence="2">2.7.13.3</ecNumber>
    </recommendedName>
</protein>
<dbReference type="SMART" id="SM00086">
    <property type="entry name" value="PAC"/>
    <property type="match status" value="5"/>
</dbReference>
<dbReference type="Proteomes" id="UP000629963">
    <property type="component" value="Unassembled WGS sequence"/>
</dbReference>
<dbReference type="Pfam" id="PF13426">
    <property type="entry name" value="PAS_9"/>
    <property type="match status" value="1"/>
</dbReference>
<dbReference type="Gene3D" id="3.30.565.10">
    <property type="entry name" value="Histidine kinase-like ATPase, C-terminal domain"/>
    <property type="match status" value="1"/>
</dbReference>
<dbReference type="InterPro" id="IPR013655">
    <property type="entry name" value="PAS_fold_3"/>
</dbReference>
<dbReference type="Pfam" id="PF08447">
    <property type="entry name" value="PAS_3"/>
    <property type="match status" value="1"/>
</dbReference>
<dbReference type="InterPro" id="IPR013656">
    <property type="entry name" value="PAS_4"/>
</dbReference>
<feature type="domain" description="PAS" evidence="7">
    <location>
        <begin position="507"/>
        <end position="577"/>
    </location>
</feature>
<evidence type="ECO:0000313" key="9">
    <source>
        <dbReference type="EMBL" id="MBC5842154.1"/>
    </source>
</evidence>
<sequence length="1006" mass="115961">MNKSSQKLLDHINKDASLFDFIQKWDVDGLIYTDIINPENVWINSKLCTSLGYDYNEYFNLENIVETTDLYAYTKEKVVVLIHKNGSKHSMKCKHKTITNSLGETIAYVSCFRGSNLNPDPQKYLKKLKKQGEFLEKSNEAALIGYWEVNLKKQKIFWSRITREIHEVPSDYTTNLETAINFFVEGKAKESIIRHFNSCVTEGTSYDLELQITTFKGNLKWVRAIGQAISSKGICTKVYGTFQDITKVKEANLSLQQQKEKLQSIIISTNSGTWEWNIQTDETQHNEIWANIIGYSLDEIAPVTTEKWRNLIHPDDVIVSNLKMKDCFDQKVDHYEAEYRIRHKDGHWIWVLDKGKIISRTADNKPLLMFGIHTDITEQKKSVLRNMLFIEQTPTAIAMLDTQMKYLAASKKWQEDYKLTTKNIVGVSHYELFPRTSDKWKQHHQNCLKGIPIKREEEKFFRKDGSVQWISWELKPWFNDNGTVGGILIHTANITARKKTEEQLRISEAAFRGNFENAAVGMAFIDKNGKWLKVNSRICEILGYTKEELVQKTFQEITHPDDLELDMQLLKEIIQGKRTYYHMKKRYFSKDNKMVYIILGVSAVRDEGNEILYFISQIIDITAQKVAEQQLEENNAKIKALFEASTHVALIETDQHGLITTFNKGAENLLGYGKEEMINKHTPIVIHLEEEIKERSKEILEEHNDVVKGFDVFIYRASKGQFETREWTYVKSDGSQFPVQLTVTAVVRDNKITGYLGVAADISYIKKTEKDIQSLLEVTKDQNERLKNFAHIVSHNLRSHSGNIGMMLDLYAHEYPEMQNNEYIELLNSASTNLKETIAHLNEIVLMNTVIAENLDRLNLHSYMEKTIKNVSAIANGAAVQIENGIDSSIEILAIPAYLESILLNFVTNGIKYSTNDRESFIKVYATYEQEYVVLHIEDNGIGIDLKKNGDKLFGMYKTFHTNKDARGIGLFISKNQIESMNGKIKVESEVNVGTTFKIYFNYEKN</sequence>
<evidence type="ECO:0000256" key="5">
    <source>
        <dbReference type="ARBA" id="ARBA00022777"/>
    </source>
</evidence>
<dbReference type="Pfam" id="PF00989">
    <property type="entry name" value="PAS"/>
    <property type="match status" value="1"/>
</dbReference>
<accession>A0ABR7JA13</accession>
<dbReference type="SUPFAM" id="SSF55785">
    <property type="entry name" value="PYP-like sensor domain (PAS domain)"/>
    <property type="match status" value="5"/>
</dbReference>
<name>A0ABR7JA13_9FLAO</name>
<evidence type="ECO:0000256" key="4">
    <source>
        <dbReference type="ARBA" id="ARBA00022679"/>
    </source>
</evidence>
<dbReference type="EC" id="2.7.13.3" evidence="2"/>
<dbReference type="Gene3D" id="3.30.450.20">
    <property type="entry name" value="PAS domain"/>
    <property type="match status" value="5"/>
</dbReference>
<dbReference type="InterPro" id="IPR001610">
    <property type="entry name" value="PAC"/>
</dbReference>
<dbReference type="PROSITE" id="PS50113">
    <property type="entry name" value="PAC"/>
    <property type="match status" value="5"/>
</dbReference>
<feature type="domain" description="PAS" evidence="7">
    <location>
        <begin position="634"/>
        <end position="702"/>
    </location>
</feature>
<evidence type="ECO:0000256" key="3">
    <source>
        <dbReference type="ARBA" id="ARBA00022553"/>
    </source>
</evidence>
<keyword evidence="3" id="KW-0597">Phosphoprotein</keyword>
<proteinExistence type="predicted"/>
<feature type="domain" description="PAC" evidence="8">
    <location>
        <begin position="723"/>
        <end position="774"/>
    </location>
</feature>
<dbReference type="InterPro" id="IPR035965">
    <property type="entry name" value="PAS-like_dom_sf"/>
</dbReference>
<gene>
    <name evidence="9" type="ORF">H8R23_12115</name>
</gene>
<evidence type="ECO:0000259" key="7">
    <source>
        <dbReference type="PROSITE" id="PS50112"/>
    </source>
</evidence>
<feature type="domain" description="PAC" evidence="8">
    <location>
        <begin position="581"/>
        <end position="633"/>
    </location>
</feature>
<dbReference type="Pfam" id="PF02518">
    <property type="entry name" value="HATPase_c"/>
    <property type="match status" value="1"/>
</dbReference>
<dbReference type="InterPro" id="IPR000014">
    <property type="entry name" value="PAS"/>
</dbReference>
<dbReference type="SMART" id="SM00387">
    <property type="entry name" value="HATPase_c"/>
    <property type="match status" value="1"/>
</dbReference>
<evidence type="ECO:0000313" key="10">
    <source>
        <dbReference type="Proteomes" id="UP000629963"/>
    </source>
</evidence>
<dbReference type="PANTHER" id="PTHR43304">
    <property type="entry name" value="PHYTOCHROME-LIKE PROTEIN CPH1"/>
    <property type="match status" value="1"/>
</dbReference>
<evidence type="ECO:0000256" key="2">
    <source>
        <dbReference type="ARBA" id="ARBA00012438"/>
    </source>
</evidence>
<dbReference type="InterPro" id="IPR052162">
    <property type="entry name" value="Sensor_kinase/Photoreceptor"/>
</dbReference>
<dbReference type="RefSeq" id="WP_187010652.1">
    <property type="nucleotide sequence ID" value="NZ_JACRUI010000004.1"/>
</dbReference>
<dbReference type="CDD" id="cd00130">
    <property type="entry name" value="PAS"/>
    <property type="match status" value="4"/>
</dbReference>
<dbReference type="SMART" id="SM00091">
    <property type="entry name" value="PAS"/>
    <property type="match status" value="4"/>
</dbReference>
<dbReference type="InterPro" id="IPR000700">
    <property type="entry name" value="PAS-assoc_C"/>
</dbReference>
<dbReference type="PANTHER" id="PTHR43304:SF1">
    <property type="entry name" value="PAC DOMAIN-CONTAINING PROTEIN"/>
    <property type="match status" value="1"/>
</dbReference>
<dbReference type="NCBIfam" id="TIGR00229">
    <property type="entry name" value="sensory_box"/>
    <property type="match status" value="4"/>
</dbReference>
<comment type="catalytic activity">
    <reaction evidence="1">
        <text>ATP + protein L-histidine = ADP + protein N-phospho-L-histidine.</text>
        <dbReference type="EC" id="2.7.13.3"/>
    </reaction>
</comment>
<feature type="domain" description="PAC" evidence="8">
    <location>
        <begin position="206"/>
        <end position="257"/>
    </location>
</feature>
<evidence type="ECO:0000256" key="1">
    <source>
        <dbReference type="ARBA" id="ARBA00000085"/>
    </source>
</evidence>
<dbReference type="PRINTS" id="PR00344">
    <property type="entry name" value="BCTRLSENSOR"/>
</dbReference>
<keyword evidence="10" id="KW-1185">Reference proteome</keyword>
<keyword evidence="5" id="KW-0418">Kinase</keyword>
<feature type="domain" description="Histidine kinase" evidence="6">
    <location>
        <begin position="792"/>
        <end position="1005"/>
    </location>
</feature>
<comment type="caution">
    <text evidence="9">The sequence shown here is derived from an EMBL/GenBank/DDBJ whole genome shotgun (WGS) entry which is preliminary data.</text>
</comment>
<dbReference type="InterPro" id="IPR004358">
    <property type="entry name" value="Sig_transdc_His_kin-like_C"/>
</dbReference>
<dbReference type="PROSITE" id="PS50109">
    <property type="entry name" value="HIS_KIN"/>
    <property type="match status" value="1"/>
</dbReference>
<dbReference type="InterPro" id="IPR013767">
    <property type="entry name" value="PAS_fold"/>
</dbReference>
<dbReference type="Pfam" id="PF08448">
    <property type="entry name" value="PAS_4"/>
    <property type="match status" value="1"/>
</dbReference>